<reference evidence="2" key="1">
    <citation type="journal article" date="2020" name="bioRxiv">
        <title>Chromosome-level reference genome of the European wasp spider Argiope bruennichi: a resource for studies on range expansion and evolutionary adaptation.</title>
        <authorList>
            <person name="Sheffer M.M."/>
            <person name="Hoppe A."/>
            <person name="Krehenwinkel H."/>
            <person name="Uhl G."/>
            <person name="Kuss A.W."/>
            <person name="Jensen L."/>
            <person name="Jensen C."/>
            <person name="Gillespie R.G."/>
            <person name="Hoff K.J."/>
            <person name="Prost S."/>
        </authorList>
    </citation>
    <scope>NUCLEOTIDE SEQUENCE</scope>
</reference>
<comment type="caution">
    <text evidence="2">The sequence shown here is derived from an EMBL/GenBank/DDBJ whole genome shotgun (WGS) entry which is preliminary data.</text>
</comment>
<dbReference type="EMBL" id="JABXBU010000015">
    <property type="protein sequence ID" value="KAF8787607.1"/>
    <property type="molecule type" value="Genomic_DNA"/>
</dbReference>
<evidence type="ECO:0000256" key="1">
    <source>
        <dbReference type="SAM" id="MobiDB-lite"/>
    </source>
</evidence>
<evidence type="ECO:0000313" key="2">
    <source>
        <dbReference type="EMBL" id="KAF8787607.1"/>
    </source>
</evidence>
<proteinExistence type="predicted"/>
<protein>
    <submittedName>
        <fullName evidence="2">Uncharacterized protein</fullName>
    </submittedName>
</protein>
<feature type="compositionally biased region" description="Polar residues" evidence="1">
    <location>
        <begin position="36"/>
        <end position="45"/>
    </location>
</feature>
<accession>A0A8T0F8S6</accession>
<feature type="region of interest" description="Disordered" evidence="1">
    <location>
        <begin position="1"/>
        <end position="45"/>
    </location>
</feature>
<gene>
    <name evidence="2" type="ORF">HNY73_009187</name>
</gene>
<keyword evidence="3" id="KW-1185">Reference proteome</keyword>
<dbReference type="Proteomes" id="UP000807504">
    <property type="component" value="Unassembled WGS sequence"/>
</dbReference>
<name>A0A8T0F8S6_ARGBR</name>
<organism evidence="2 3">
    <name type="scientific">Argiope bruennichi</name>
    <name type="common">Wasp spider</name>
    <name type="synonym">Aranea bruennichi</name>
    <dbReference type="NCBI Taxonomy" id="94029"/>
    <lineage>
        <taxon>Eukaryota</taxon>
        <taxon>Metazoa</taxon>
        <taxon>Ecdysozoa</taxon>
        <taxon>Arthropoda</taxon>
        <taxon>Chelicerata</taxon>
        <taxon>Arachnida</taxon>
        <taxon>Araneae</taxon>
        <taxon>Araneomorphae</taxon>
        <taxon>Entelegynae</taxon>
        <taxon>Araneoidea</taxon>
        <taxon>Araneidae</taxon>
        <taxon>Argiope</taxon>
    </lineage>
</organism>
<dbReference type="AlphaFoldDB" id="A0A8T0F8S6"/>
<sequence>MLSATTVLITAPKEDGEDVGSRFVLQKQKKDPTPSPTSTEGANESVNYITGGYGFQAVVKTNEPGTKASTPTAVIV</sequence>
<evidence type="ECO:0000313" key="3">
    <source>
        <dbReference type="Proteomes" id="UP000807504"/>
    </source>
</evidence>
<reference evidence="2" key="2">
    <citation type="submission" date="2020-06" db="EMBL/GenBank/DDBJ databases">
        <authorList>
            <person name="Sheffer M."/>
        </authorList>
    </citation>
    <scope>NUCLEOTIDE SEQUENCE</scope>
</reference>